<reference evidence="1" key="2">
    <citation type="journal article" date="2015" name="Fish Shellfish Immunol.">
        <title>Early steps in the European eel (Anguilla anguilla)-Vibrio vulnificus interaction in the gills: Role of the RtxA13 toxin.</title>
        <authorList>
            <person name="Callol A."/>
            <person name="Pajuelo D."/>
            <person name="Ebbesson L."/>
            <person name="Teles M."/>
            <person name="MacKenzie S."/>
            <person name="Amaro C."/>
        </authorList>
    </citation>
    <scope>NUCLEOTIDE SEQUENCE</scope>
</reference>
<proteinExistence type="predicted"/>
<sequence length="19" mass="2131">MRACSDCALGCCHCHFILF</sequence>
<protein>
    <submittedName>
        <fullName evidence="1">Uncharacterized protein</fullName>
    </submittedName>
</protein>
<dbReference type="EMBL" id="GBXM01087705">
    <property type="protein sequence ID" value="JAH20872.1"/>
    <property type="molecule type" value="Transcribed_RNA"/>
</dbReference>
<name>A0A0E9QWN9_ANGAN</name>
<dbReference type="AlphaFoldDB" id="A0A0E9QWN9"/>
<organism evidence="1">
    <name type="scientific">Anguilla anguilla</name>
    <name type="common">European freshwater eel</name>
    <name type="synonym">Muraena anguilla</name>
    <dbReference type="NCBI Taxonomy" id="7936"/>
    <lineage>
        <taxon>Eukaryota</taxon>
        <taxon>Metazoa</taxon>
        <taxon>Chordata</taxon>
        <taxon>Craniata</taxon>
        <taxon>Vertebrata</taxon>
        <taxon>Euteleostomi</taxon>
        <taxon>Actinopterygii</taxon>
        <taxon>Neopterygii</taxon>
        <taxon>Teleostei</taxon>
        <taxon>Anguilliformes</taxon>
        <taxon>Anguillidae</taxon>
        <taxon>Anguilla</taxon>
    </lineage>
</organism>
<evidence type="ECO:0000313" key="1">
    <source>
        <dbReference type="EMBL" id="JAH20872.1"/>
    </source>
</evidence>
<accession>A0A0E9QWN9</accession>
<reference evidence="1" key="1">
    <citation type="submission" date="2014-11" db="EMBL/GenBank/DDBJ databases">
        <authorList>
            <person name="Amaro Gonzalez C."/>
        </authorList>
    </citation>
    <scope>NUCLEOTIDE SEQUENCE</scope>
</reference>